<dbReference type="PANTHER" id="PTHR21666:SF270">
    <property type="entry name" value="MUREIN HYDROLASE ACTIVATOR ENVC"/>
    <property type="match status" value="1"/>
</dbReference>
<sequence>MKIVISVLAAIFLFAFGSALQAKEFLRVKVLSKNTRPGDTVIIKLDSSYEIKEARVFTEFNRPAPCFNLDRQWYCVAGIPSAYSKKSIELMFDVKTKEPYFLMIKEEISVGKKSFPKISWPSPWPLSGQAEARVFREKEMFKIKIENSSTTFVPSGAFALPLAKIKKVTSLFGERRVRPKPHLPRIHNGVDFRAKAGTPVYAPNDGVVEISDDFYFEGGFILLDHGGGIKSNFMHLSKLSVRTGDKVLRGQIIGYSGKTGAGISAPHLHFEIWVHDTPVDTFNFIKDFNKLIFKK</sequence>
<dbReference type="InterPro" id="IPR016047">
    <property type="entry name" value="M23ase_b-sheet_dom"/>
</dbReference>
<evidence type="ECO:0000259" key="1">
    <source>
        <dbReference type="Pfam" id="PF01551"/>
    </source>
</evidence>
<dbReference type="AlphaFoldDB" id="A0A1G2LQL7"/>
<dbReference type="GO" id="GO:0004222">
    <property type="term" value="F:metalloendopeptidase activity"/>
    <property type="evidence" value="ECO:0007669"/>
    <property type="project" value="TreeGrafter"/>
</dbReference>
<name>A0A1G2LQL7_9BACT</name>
<proteinExistence type="predicted"/>
<evidence type="ECO:0000313" key="2">
    <source>
        <dbReference type="EMBL" id="OHA13179.1"/>
    </source>
</evidence>
<dbReference type="PANTHER" id="PTHR21666">
    <property type="entry name" value="PEPTIDASE-RELATED"/>
    <property type="match status" value="1"/>
</dbReference>
<gene>
    <name evidence="2" type="ORF">A3G49_02335</name>
</gene>
<comment type="caution">
    <text evidence="2">The sequence shown here is derived from an EMBL/GenBank/DDBJ whole genome shotgun (WGS) entry which is preliminary data.</text>
</comment>
<accession>A0A1G2LQL7</accession>
<dbReference type="Proteomes" id="UP000177171">
    <property type="component" value="Unassembled WGS sequence"/>
</dbReference>
<dbReference type="Pfam" id="PF01551">
    <property type="entry name" value="Peptidase_M23"/>
    <property type="match status" value="1"/>
</dbReference>
<protein>
    <recommendedName>
        <fullName evidence="1">M23ase beta-sheet core domain-containing protein</fullName>
    </recommendedName>
</protein>
<dbReference type="SUPFAM" id="SSF51261">
    <property type="entry name" value="Duplicated hybrid motif"/>
    <property type="match status" value="1"/>
</dbReference>
<dbReference type="InterPro" id="IPR050570">
    <property type="entry name" value="Cell_wall_metabolism_enzyme"/>
</dbReference>
<evidence type="ECO:0000313" key="3">
    <source>
        <dbReference type="Proteomes" id="UP000177171"/>
    </source>
</evidence>
<organism evidence="2 3">
    <name type="scientific">Candidatus Sungbacteria bacterium RIFCSPLOWO2_12_FULL_41_11</name>
    <dbReference type="NCBI Taxonomy" id="1802286"/>
    <lineage>
        <taxon>Bacteria</taxon>
        <taxon>Candidatus Sungiibacteriota</taxon>
    </lineage>
</organism>
<dbReference type="EMBL" id="MHQY01000033">
    <property type="protein sequence ID" value="OHA13179.1"/>
    <property type="molecule type" value="Genomic_DNA"/>
</dbReference>
<dbReference type="InterPro" id="IPR011055">
    <property type="entry name" value="Dup_hybrid_motif"/>
</dbReference>
<dbReference type="CDD" id="cd12797">
    <property type="entry name" value="M23_peptidase"/>
    <property type="match status" value="1"/>
</dbReference>
<dbReference type="Gene3D" id="2.70.70.10">
    <property type="entry name" value="Glucose Permease (Domain IIA)"/>
    <property type="match status" value="1"/>
</dbReference>
<feature type="domain" description="M23ase beta-sheet core" evidence="1">
    <location>
        <begin position="186"/>
        <end position="280"/>
    </location>
</feature>
<reference evidence="2 3" key="1">
    <citation type="journal article" date="2016" name="Nat. Commun.">
        <title>Thousands of microbial genomes shed light on interconnected biogeochemical processes in an aquifer system.</title>
        <authorList>
            <person name="Anantharaman K."/>
            <person name="Brown C.T."/>
            <person name="Hug L.A."/>
            <person name="Sharon I."/>
            <person name="Castelle C.J."/>
            <person name="Probst A.J."/>
            <person name="Thomas B.C."/>
            <person name="Singh A."/>
            <person name="Wilkins M.J."/>
            <person name="Karaoz U."/>
            <person name="Brodie E.L."/>
            <person name="Williams K.H."/>
            <person name="Hubbard S.S."/>
            <person name="Banfield J.F."/>
        </authorList>
    </citation>
    <scope>NUCLEOTIDE SEQUENCE [LARGE SCALE GENOMIC DNA]</scope>
</reference>